<protein>
    <recommendedName>
        <fullName evidence="3">30S ribosomal protein S21</fullName>
    </recommendedName>
</protein>
<dbReference type="STRING" id="1801663.A2175_00070"/>
<accession>A0A1G2E0J6</accession>
<dbReference type="Proteomes" id="UP000176755">
    <property type="component" value="Unassembled WGS sequence"/>
</dbReference>
<gene>
    <name evidence="1" type="ORF">A2175_00070</name>
</gene>
<proteinExistence type="predicted"/>
<organism evidence="1 2">
    <name type="scientific">Candidatus Nealsonbacteria bacterium RBG_13_42_11</name>
    <dbReference type="NCBI Taxonomy" id="1801663"/>
    <lineage>
        <taxon>Bacteria</taxon>
        <taxon>Candidatus Nealsoniibacteriota</taxon>
    </lineage>
</organism>
<evidence type="ECO:0008006" key="3">
    <source>
        <dbReference type="Google" id="ProtNLM"/>
    </source>
</evidence>
<name>A0A1G2E0J6_9BACT</name>
<evidence type="ECO:0000313" key="1">
    <source>
        <dbReference type="EMBL" id="OGZ18678.1"/>
    </source>
</evidence>
<comment type="caution">
    <text evidence="1">The sequence shown here is derived from an EMBL/GenBank/DDBJ whole genome shotgun (WGS) entry which is preliminary data.</text>
</comment>
<reference evidence="1 2" key="1">
    <citation type="journal article" date="2016" name="Nat. Commun.">
        <title>Thousands of microbial genomes shed light on interconnected biogeochemical processes in an aquifer system.</title>
        <authorList>
            <person name="Anantharaman K."/>
            <person name="Brown C.T."/>
            <person name="Hug L.A."/>
            <person name="Sharon I."/>
            <person name="Castelle C.J."/>
            <person name="Probst A.J."/>
            <person name="Thomas B.C."/>
            <person name="Singh A."/>
            <person name="Wilkins M.J."/>
            <person name="Karaoz U."/>
            <person name="Brodie E.L."/>
            <person name="Williams K.H."/>
            <person name="Hubbard S.S."/>
            <person name="Banfield J.F."/>
        </authorList>
    </citation>
    <scope>NUCLEOTIDE SEQUENCE [LARGE SCALE GENOMIC DNA]</scope>
</reference>
<dbReference type="EMBL" id="MHLY01000007">
    <property type="protein sequence ID" value="OGZ18678.1"/>
    <property type="molecule type" value="Genomic_DNA"/>
</dbReference>
<sequence length="71" mass="8754">MVLEVKKGERENSQNLIRRFTKRVQKSGILLWARKRRFHKRIKSKDMRKKAAMRRENLREEYEKLEKLGKV</sequence>
<evidence type="ECO:0000313" key="2">
    <source>
        <dbReference type="Proteomes" id="UP000176755"/>
    </source>
</evidence>
<dbReference type="AlphaFoldDB" id="A0A1G2E0J6"/>